<dbReference type="EMBL" id="JBEPTQ010000001">
    <property type="protein sequence ID" value="MET4716006.1"/>
    <property type="molecule type" value="Genomic_DNA"/>
</dbReference>
<feature type="region of interest" description="Disordered" evidence="1">
    <location>
        <begin position="714"/>
        <end position="736"/>
    </location>
</feature>
<dbReference type="RefSeq" id="WP_354269827.1">
    <property type="nucleotide sequence ID" value="NZ_JBEPTQ010000001.1"/>
</dbReference>
<feature type="compositionally biased region" description="Low complexity" evidence="1">
    <location>
        <begin position="554"/>
        <end position="564"/>
    </location>
</feature>
<evidence type="ECO:0000256" key="1">
    <source>
        <dbReference type="SAM" id="MobiDB-lite"/>
    </source>
</evidence>
<sequence length="806" mass="89535">MQQKNPAWWPFGQGAICDVLADALVSQRNLDVAFLKDEHETAYELAQRLLEARSFLHREEERSPRDPTDGALLIQSELQMFGAAKISAETVTGPLGESFSATRNRREAPLPVWAPSGFPAGMTRQEIDSYPKRPRTVSEIPTFLTANVRRWSEIVQQGPPVAIDTPENALKTFGIDDALAKKAERRASTTAFHDALRNASRRIIAGERFQLGTGCRSEIQNALDLLQALTVRHIGQETHVDLSRFDDGRSLIDRTEIILYHSVFTVVLDQEGNPLPLETWLQFPILVPEAGSVMKRVLPLPGVYISLVTQGDLQFRIGGGPIKKMLSGGVGGFYEKQVTEKSPHEFQRIIQEHLIHSPGSYVAAISVKSAFERPDLSEALVRERVPKVIAEALPLAVEELLARVKAEFSKGWQELLKSIGEQGLHMLIYSVIRKLIEDYLEKKLGGQILEFPFSTAVAVIEAALNKEEILRVRHALAAMLLAVKGTAPDDMTIAAKVLSKIMAEEFHDRLVAELIKLAAQNGIKLVKNVVSPAKPGRRSKAAQPPTQPVPPAEPAKTPKPAKAAAPPPPDTPSKRDVLTEPMTRREIAELERLHAAQKAGGRPTSVDKAITDKATTDKATAGKETGEAGTPKVVKLPPGPPPVGGPTAIPKEGPKLPSEWSDIQDEPGFHEVRTPGGRQPKEGTVAGSVTHKFYEEFPDMLKRRAEEFLPEGALRKGLEREHPIPHPDWPKGSEPRVDRIDWETGEVIEIGPDSQRRQKFIEAQQYAEWMNRYERRQDGKKWWPSVRTYDRAVVREFLGRIGYFKR</sequence>
<proteinExistence type="predicted"/>
<accession>A0ABV2RGF1</accession>
<comment type="caution">
    <text evidence="2">The sequence shown here is derived from an EMBL/GenBank/DDBJ whole genome shotgun (WGS) entry which is preliminary data.</text>
</comment>
<feature type="region of interest" description="Disordered" evidence="1">
    <location>
        <begin position="594"/>
        <end position="684"/>
    </location>
</feature>
<organism evidence="2 3">
    <name type="scientific">Bradyrhizobium japonicum</name>
    <dbReference type="NCBI Taxonomy" id="375"/>
    <lineage>
        <taxon>Bacteria</taxon>
        <taxon>Pseudomonadati</taxon>
        <taxon>Pseudomonadota</taxon>
        <taxon>Alphaproteobacteria</taxon>
        <taxon>Hyphomicrobiales</taxon>
        <taxon>Nitrobacteraceae</taxon>
        <taxon>Bradyrhizobium</taxon>
    </lineage>
</organism>
<feature type="region of interest" description="Disordered" evidence="1">
    <location>
        <begin position="532"/>
        <end position="580"/>
    </location>
</feature>
<name>A0ABV2RGF1_BRAJP</name>
<keyword evidence="3" id="KW-1185">Reference proteome</keyword>
<dbReference type="Proteomes" id="UP001549291">
    <property type="component" value="Unassembled WGS sequence"/>
</dbReference>
<protein>
    <submittedName>
        <fullName evidence="2">Uncharacterized protein</fullName>
    </submittedName>
</protein>
<evidence type="ECO:0000313" key="3">
    <source>
        <dbReference type="Proteomes" id="UP001549291"/>
    </source>
</evidence>
<feature type="compositionally biased region" description="Basic and acidic residues" evidence="1">
    <location>
        <begin position="609"/>
        <end position="626"/>
    </location>
</feature>
<gene>
    <name evidence="2" type="ORF">ABIF63_000109</name>
</gene>
<reference evidence="2 3" key="1">
    <citation type="submission" date="2024-06" db="EMBL/GenBank/DDBJ databases">
        <title>Genomic Encyclopedia of Type Strains, Phase V (KMG-V): Genome sequencing to study the core and pangenomes of soil and plant-associated prokaryotes.</title>
        <authorList>
            <person name="Whitman W."/>
        </authorList>
    </citation>
    <scope>NUCLEOTIDE SEQUENCE [LARGE SCALE GENOMIC DNA]</scope>
    <source>
        <strain evidence="2 3">USDA 160</strain>
    </source>
</reference>
<evidence type="ECO:0000313" key="2">
    <source>
        <dbReference type="EMBL" id="MET4716006.1"/>
    </source>
</evidence>